<accession>A0A3B1BK14</accession>
<dbReference type="InterPro" id="IPR036249">
    <property type="entry name" value="Thioredoxin-like_sf"/>
</dbReference>
<dbReference type="SUPFAM" id="SSF52833">
    <property type="entry name" value="Thioredoxin-like"/>
    <property type="match status" value="1"/>
</dbReference>
<reference evidence="1" key="1">
    <citation type="submission" date="2018-06" db="EMBL/GenBank/DDBJ databases">
        <authorList>
            <person name="Zhirakovskaya E."/>
        </authorList>
    </citation>
    <scope>NUCLEOTIDE SEQUENCE</scope>
</reference>
<dbReference type="Pfam" id="PF01257">
    <property type="entry name" value="2Fe-2S_thioredx"/>
    <property type="match status" value="1"/>
</dbReference>
<name>A0A3B1BK14_9ZZZZ</name>
<dbReference type="Gene3D" id="3.40.30.10">
    <property type="entry name" value="Glutaredoxin"/>
    <property type="match status" value="1"/>
</dbReference>
<proteinExistence type="predicted"/>
<evidence type="ECO:0000313" key="1">
    <source>
        <dbReference type="EMBL" id="VAX11768.1"/>
    </source>
</evidence>
<gene>
    <name evidence="1" type="ORF">MNBD_GAMMA25-2180</name>
</gene>
<sequence length="102" mass="11685">MFYKYHVFFCCNQREAGESCCARLGAQKMRDYAKQRIKLLGLNGEGGTRINSAGCLGRCEKGPVVVIYPQAIWYTWIDEDDVDEIIEQHLQQGKIVGRLRVK</sequence>
<organism evidence="1">
    <name type="scientific">hydrothermal vent metagenome</name>
    <dbReference type="NCBI Taxonomy" id="652676"/>
    <lineage>
        <taxon>unclassified sequences</taxon>
        <taxon>metagenomes</taxon>
        <taxon>ecological metagenomes</taxon>
    </lineage>
</organism>
<dbReference type="CDD" id="cd02980">
    <property type="entry name" value="TRX_Fd_family"/>
    <property type="match status" value="1"/>
</dbReference>
<dbReference type="EMBL" id="UOFY01000075">
    <property type="protein sequence ID" value="VAX11768.1"/>
    <property type="molecule type" value="Genomic_DNA"/>
</dbReference>
<protein>
    <submittedName>
        <fullName evidence="1">Ferredoxin, 2Fe-2S</fullName>
    </submittedName>
</protein>
<dbReference type="AlphaFoldDB" id="A0A3B1BK14"/>